<protein>
    <submittedName>
        <fullName evidence="11">Heat stress transcription factor A-1d</fullName>
    </submittedName>
</protein>
<keyword evidence="7" id="KW-0539">Nucleus</keyword>
<dbReference type="GO" id="GO:0043565">
    <property type="term" value="F:sequence-specific DNA binding"/>
    <property type="evidence" value="ECO:0007669"/>
    <property type="project" value="InterPro"/>
</dbReference>
<keyword evidence="4" id="KW-0346">Stress response</keyword>
<evidence type="ECO:0000256" key="2">
    <source>
        <dbReference type="ARBA" id="ARBA00022553"/>
    </source>
</evidence>
<keyword evidence="12" id="KW-1185">Reference proteome</keyword>
<proteinExistence type="inferred from homology"/>
<dbReference type="GO" id="GO:0003700">
    <property type="term" value="F:DNA-binding transcription factor activity"/>
    <property type="evidence" value="ECO:0007669"/>
    <property type="project" value="InterPro"/>
</dbReference>
<evidence type="ECO:0000256" key="7">
    <source>
        <dbReference type="ARBA" id="ARBA00023242"/>
    </source>
</evidence>
<feature type="domain" description="HSF-type DNA-binding" evidence="10">
    <location>
        <begin position="116"/>
        <end position="140"/>
    </location>
</feature>
<dbReference type="GO" id="GO:0005634">
    <property type="term" value="C:nucleus"/>
    <property type="evidence" value="ECO:0007669"/>
    <property type="project" value="UniProtKB-SubCell"/>
</dbReference>
<evidence type="ECO:0000256" key="4">
    <source>
        <dbReference type="ARBA" id="ARBA00023016"/>
    </source>
</evidence>
<sequence length="564" mass="60352">MAWGTWRVMQKNCDTHLGASYRRYRHCFRFGRGVGAGWPSYHKQRSPAGHILPTCSTPHLSLSCVCVDARMQTPPPFLLKTYDLVDDSGTDNIVSWGADGSSFIVWKPPEFARDLLPKHFKHNNFSSFVRQLNTYGFRKVDPDRWEFANEHFLRGQKEMLREIHRRKPASSAQPSGGGAGNAASNCSLASPKCDASLSAALPIPIIMPTPAHAAVEVGAYGGFHQELEGLKRDKNVLMMELVRLRQAQTATYTLISLAAHWSLALACTSLACHRAAWLTSNGTAWPVQGSDQKIRRKKRRARAEGSSLMSEDGSEQLDLELDMLDSDSPELDPFTGMPLDFQEGDEGSEGALAVGPSGFTLASSATNVPDNLAGKADGVSSGGKGSPAAQGAADKAGSDGLSNGNTSRQIIHYTPSNNGGASAFANPPLSLELSAFPSTPPASAMPTSNGLSGNASTEQMLIPITSTMGPPTSSFLQPGSISGLPAIPASLHPPDIDNLLSLGNMASGELMLNDDSFKDELWNMFGSPGLDTSAQGQAQIAAAEDLMAELIKSEPREDFHMQVR</sequence>
<dbReference type="SMART" id="SM00415">
    <property type="entry name" value="HSF"/>
    <property type="match status" value="1"/>
</dbReference>
<keyword evidence="3" id="KW-0805">Transcription regulation</keyword>
<dbReference type="InterPro" id="IPR036388">
    <property type="entry name" value="WH-like_DNA-bd_sf"/>
</dbReference>
<comment type="similarity">
    <text evidence="8">Belongs to the HSF family.</text>
</comment>
<dbReference type="PANTHER" id="PTHR10015">
    <property type="entry name" value="HEAT SHOCK TRANSCRIPTION FACTOR"/>
    <property type="match status" value="1"/>
</dbReference>
<keyword evidence="6" id="KW-0804">Transcription</keyword>
<dbReference type="PROSITE" id="PS00434">
    <property type="entry name" value="HSF_DOMAIN"/>
    <property type="match status" value="1"/>
</dbReference>
<name>A0A6A0A1X3_HAELA</name>
<keyword evidence="5" id="KW-0238">DNA-binding</keyword>
<reference evidence="11 12" key="1">
    <citation type="submission" date="2020-02" db="EMBL/GenBank/DDBJ databases">
        <title>Draft genome sequence of Haematococcus lacustris strain NIES-144.</title>
        <authorList>
            <person name="Morimoto D."/>
            <person name="Nakagawa S."/>
            <person name="Yoshida T."/>
            <person name="Sawayama S."/>
        </authorList>
    </citation>
    <scope>NUCLEOTIDE SEQUENCE [LARGE SCALE GENOMIC DNA]</scope>
    <source>
        <strain evidence="11 12">NIES-144</strain>
    </source>
</reference>
<comment type="subcellular location">
    <subcellularLocation>
        <location evidence="1">Nucleus</location>
    </subcellularLocation>
</comment>
<organism evidence="11 12">
    <name type="scientific">Haematococcus lacustris</name>
    <name type="common">Green alga</name>
    <name type="synonym">Haematococcus pluvialis</name>
    <dbReference type="NCBI Taxonomy" id="44745"/>
    <lineage>
        <taxon>Eukaryota</taxon>
        <taxon>Viridiplantae</taxon>
        <taxon>Chlorophyta</taxon>
        <taxon>core chlorophytes</taxon>
        <taxon>Chlorophyceae</taxon>
        <taxon>CS clade</taxon>
        <taxon>Chlamydomonadales</taxon>
        <taxon>Haematococcaceae</taxon>
        <taxon>Haematococcus</taxon>
    </lineage>
</organism>
<evidence type="ECO:0000256" key="8">
    <source>
        <dbReference type="RuleBase" id="RU004020"/>
    </source>
</evidence>
<feature type="region of interest" description="Disordered" evidence="9">
    <location>
        <begin position="372"/>
        <end position="414"/>
    </location>
</feature>
<dbReference type="Proteomes" id="UP000485058">
    <property type="component" value="Unassembled WGS sequence"/>
</dbReference>
<feature type="region of interest" description="Disordered" evidence="9">
    <location>
        <begin position="289"/>
        <end position="356"/>
    </location>
</feature>
<evidence type="ECO:0000313" key="12">
    <source>
        <dbReference type="Proteomes" id="UP000485058"/>
    </source>
</evidence>
<dbReference type="SUPFAM" id="SSF46785">
    <property type="entry name" value="Winged helix' DNA-binding domain"/>
    <property type="match status" value="1"/>
</dbReference>
<evidence type="ECO:0000256" key="3">
    <source>
        <dbReference type="ARBA" id="ARBA00023015"/>
    </source>
</evidence>
<feature type="compositionally biased region" description="Acidic residues" evidence="9">
    <location>
        <begin position="312"/>
        <end position="330"/>
    </location>
</feature>
<evidence type="ECO:0000256" key="9">
    <source>
        <dbReference type="SAM" id="MobiDB-lite"/>
    </source>
</evidence>
<accession>A0A6A0A1X3</accession>
<dbReference type="InterPro" id="IPR000232">
    <property type="entry name" value="HSF_DNA-bd"/>
</dbReference>
<dbReference type="PANTHER" id="PTHR10015:SF427">
    <property type="entry name" value="HEAT SHOCK FACTOR PROTEIN"/>
    <property type="match status" value="1"/>
</dbReference>
<evidence type="ECO:0000256" key="5">
    <source>
        <dbReference type="ARBA" id="ARBA00023125"/>
    </source>
</evidence>
<dbReference type="AlphaFoldDB" id="A0A6A0A1X3"/>
<keyword evidence="2" id="KW-0597">Phosphoprotein</keyword>
<dbReference type="Pfam" id="PF00447">
    <property type="entry name" value="HSF_DNA-bind"/>
    <property type="match status" value="1"/>
</dbReference>
<evidence type="ECO:0000313" key="11">
    <source>
        <dbReference type="EMBL" id="GFH25896.1"/>
    </source>
</evidence>
<dbReference type="InterPro" id="IPR036390">
    <property type="entry name" value="WH_DNA-bd_sf"/>
</dbReference>
<dbReference type="FunFam" id="1.10.10.10:FF:000057">
    <property type="entry name" value="Heat shock transcription factor 1"/>
    <property type="match status" value="1"/>
</dbReference>
<comment type="caution">
    <text evidence="11">The sequence shown here is derived from an EMBL/GenBank/DDBJ whole genome shotgun (WGS) entry which is preliminary data.</text>
</comment>
<evidence type="ECO:0000256" key="6">
    <source>
        <dbReference type="ARBA" id="ARBA00023163"/>
    </source>
</evidence>
<evidence type="ECO:0000256" key="1">
    <source>
        <dbReference type="ARBA" id="ARBA00004123"/>
    </source>
</evidence>
<dbReference type="PRINTS" id="PR00056">
    <property type="entry name" value="HSFDOMAIN"/>
</dbReference>
<dbReference type="Gene3D" id="1.10.10.10">
    <property type="entry name" value="Winged helix-like DNA-binding domain superfamily/Winged helix DNA-binding domain"/>
    <property type="match status" value="1"/>
</dbReference>
<dbReference type="EMBL" id="BLLF01002948">
    <property type="protein sequence ID" value="GFH25896.1"/>
    <property type="molecule type" value="Genomic_DNA"/>
</dbReference>
<evidence type="ECO:0000259" key="10">
    <source>
        <dbReference type="PROSITE" id="PS00434"/>
    </source>
</evidence>
<gene>
    <name evidence="11" type="ORF">HaLaN_23939</name>
</gene>
<feature type="compositionally biased region" description="Polar residues" evidence="9">
    <location>
        <begin position="400"/>
        <end position="414"/>
    </location>
</feature>